<feature type="region of interest" description="Disordered" evidence="2">
    <location>
        <begin position="295"/>
        <end position="324"/>
    </location>
</feature>
<evidence type="ECO:0000256" key="1">
    <source>
        <dbReference type="ARBA" id="ARBA00008839"/>
    </source>
</evidence>
<dbReference type="PhylomeDB" id="B3S250"/>
<gene>
    <name evidence="3" type="ORF">TRIADDRAFT_57926</name>
</gene>
<evidence type="ECO:0000313" key="4">
    <source>
        <dbReference type="Proteomes" id="UP000009022"/>
    </source>
</evidence>
<evidence type="ECO:0008006" key="5">
    <source>
        <dbReference type="Google" id="ProtNLM"/>
    </source>
</evidence>
<dbReference type="Pfam" id="PF03359">
    <property type="entry name" value="GKAP"/>
    <property type="match status" value="1"/>
</dbReference>
<dbReference type="HOGENOM" id="CLU_340489_0_0_1"/>
<dbReference type="EMBL" id="DS985247">
    <property type="protein sequence ID" value="EDV23053.1"/>
    <property type="molecule type" value="Genomic_DNA"/>
</dbReference>
<feature type="compositionally biased region" description="Polar residues" evidence="2">
    <location>
        <begin position="218"/>
        <end position="233"/>
    </location>
</feature>
<sequence>MNMENCPRTNNNRLAAYKSKASKVDRSEKAAIDRKNQRHKLLDQRRPFMRVDSNKAQDQVMCEKKKNHDNVTEIENIEASKFRRQQLLKWKEKKEQEKKKQLRELSRKKPFVVPAALNYIRPKYVSENDGNKISQANHNIFQSKMKSTTKENADKPRRITRSKSKAIASKATTSKVTTKTDQAMKKVANKKPTAPTVKNLRNRKIVIPGSKPKEQDPSIKQPTKTHQPNKVPQLAPNNFTFQPLNLKLPDLQPFQPLSPNTAASFLDPSPALLASPTLLNKMTLPTAREIGISFSSDITRNGSNDKMAASSQEDSTNNQSSQDTILTPQKALDFSACDGENRFRRNVNAETQRLNDLCDHWNQVKSELNLDDEARLEDIRGQIDSAVGQAQLLINKKFKQFHQLIDKSLRTETPHKAFESDLEGFWEMVFIQVENLNNKFGALKILQDCNWVDNTKQKTKTKKGKKGNTKKNKKTPTRIANSRNKLREFIAAQKQTKPCENVEEPISQGNDQSENNLDNNNINNENNENRMVLRSVTKKIRFADELQSGGNLIISPTPSKRRRSYRKTPGSNSSRSFSITQETSESMEENQDGSLTDSPSIVRSILKKTPANKSTELLTKDETAIPLESLAVTLFTDEKDDIDQTTDAINDISDGLPEDYFQPAKAENTDSLSPQLIDLSNGIVLPFDTIKPTQMDNNLEESSDGLLFNAFGGIMNGSSKRNSYYKQIDVDLLQFSPAVTPRKSTTPRKSPWHRSSSKNKVEGSLVKRYASITPKKEMKVELGTDIIFTPVIRSKRNEKSGRRSVSQIVVEKLHELPEDMDFGIQSNKHLIDLN</sequence>
<dbReference type="KEGG" id="tad:TRIADDRAFT_57926"/>
<protein>
    <recommendedName>
        <fullName evidence="5">Disks large-associated protein 5</fullName>
    </recommendedName>
</protein>
<dbReference type="InterPro" id="IPR005026">
    <property type="entry name" value="SAPAP"/>
</dbReference>
<keyword evidence="4" id="KW-1185">Reference proteome</keyword>
<dbReference type="STRING" id="10228.B3S250"/>
<organism evidence="3 4">
    <name type="scientific">Trichoplax adhaerens</name>
    <name type="common">Trichoplax reptans</name>
    <dbReference type="NCBI Taxonomy" id="10228"/>
    <lineage>
        <taxon>Eukaryota</taxon>
        <taxon>Metazoa</taxon>
        <taxon>Placozoa</taxon>
        <taxon>Uniplacotomia</taxon>
        <taxon>Trichoplacea</taxon>
        <taxon>Trichoplacidae</taxon>
        <taxon>Trichoplax</taxon>
    </lineage>
</organism>
<evidence type="ECO:0000256" key="2">
    <source>
        <dbReference type="SAM" id="MobiDB-lite"/>
    </source>
</evidence>
<feature type="region of interest" description="Disordered" evidence="2">
    <location>
        <begin position="456"/>
        <end position="530"/>
    </location>
</feature>
<dbReference type="OMA" id="MQLEKWK"/>
<feature type="compositionally biased region" description="Basic and acidic residues" evidence="2">
    <location>
        <begin position="22"/>
        <end position="43"/>
    </location>
</feature>
<dbReference type="Proteomes" id="UP000009022">
    <property type="component" value="Unassembled WGS sequence"/>
</dbReference>
<feature type="region of interest" description="Disordered" evidence="2">
    <location>
        <begin position="205"/>
        <end position="233"/>
    </location>
</feature>
<reference evidence="3 4" key="1">
    <citation type="journal article" date="2008" name="Nature">
        <title>The Trichoplax genome and the nature of placozoans.</title>
        <authorList>
            <person name="Srivastava M."/>
            <person name="Begovic E."/>
            <person name="Chapman J."/>
            <person name="Putnam N.H."/>
            <person name="Hellsten U."/>
            <person name="Kawashima T."/>
            <person name="Kuo A."/>
            <person name="Mitros T."/>
            <person name="Salamov A."/>
            <person name="Carpenter M.L."/>
            <person name="Signorovitch A.Y."/>
            <person name="Moreno M.A."/>
            <person name="Kamm K."/>
            <person name="Grimwood J."/>
            <person name="Schmutz J."/>
            <person name="Shapiro H."/>
            <person name="Grigoriev I.V."/>
            <person name="Buss L.W."/>
            <person name="Schierwater B."/>
            <person name="Dellaporta S.L."/>
            <person name="Rokhsar D.S."/>
        </authorList>
    </citation>
    <scope>NUCLEOTIDE SEQUENCE [LARGE SCALE GENOMIC DNA]</scope>
    <source>
        <strain evidence="3 4">Grell-BS-1999</strain>
    </source>
</reference>
<feature type="compositionally biased region" description="Basic residues" evidence="2">
    <location>
        <begin position="457"/>
        <end position="476"/>
    </location>
</feature>
<feature type="compositionally biased region" description="Basic and acidic residues" evidence="2">
    <location>
        <begin position="148"/>
        <end position="157"/>
    </location>
</feature>
<feature type="compositionally biased region" description="Polar residues" evidence="2">
    <location>
        <begin position="569"/>
        <end position="584"/>
    </location>
</feature>
<dbReference type="PANTHER" id="PTHR12353">
    <property type="entry name" value="DISKS LARGE-ASSOCIATED PROTEIN DAP SAP90/PSD-95-ASSOCIATED PROTEIN"/>
    <property type="match status" value="1"/>
</dbReference>
<dbReference type="GO" id="GO:0023052">
    <property type="term" value="P:signaling"/>
    <property type="evidence" value="ECO:0007669"/>
    <property type="project" value="InterPro"/>
</dbReference>
<feature type="region of interest" description="Disordered" evidence="2">
    <location>
        <begin position="146"/>
        <end position="191"/>
    </location>
</feature>
<dbReference type="eggNOG" id="KOG3971">
    <property type="taxonomic scope" value="Eukaryota"/>
</dbReference>
<dbReference type="PANTHER" id="PTHR12353:SF1">
    <property type="entry name" value="DISKS LARGE-ASSOCIATED PROTEIN 5"/>
    <property type="match status" value="1"/>
</dbReference>
<dbReference type="OrthoDB" id="10023951at2759"/>
<dbReference type="GeneID" id="6755494"/>
<feature type="compositionally biased region" description="Low complexity" evidence="2">
    <location>
        <begin position="165"/>
        <end position="180"/>
    </location>
</feature>
<dbReference type="AlphaFoldDB" id="B3S250"/>
<feature type="region of interest" description="Disordered" evidence="2">
    <location>
        <begin position="1"/>
        <end position="43"/>
    </location>
</feature>
<proteinExistence type="inferred from homology"/>
<feature type="region of interest" description="Disordered" evidence="2">
    <location>
        <begin position="739"/>
        <end position="759"/>
    </location>
</feature>
<evidence type="ECO:0000313" key="3">
    <source>
        <dbReference type="EMBL" id="EDV23053.1"/>
    </source>
</evidence>
<dbReference type="CTD" id="6755494"/>
<dbReference type="RefSeq" id="XP_002113963.1">
    <property type="nucleotide sequence ID" value="XM_002113927.1"/>
</dbReference>
<feature type="region of interest" description="Disordered" evidence="2">
    <location>
        <begin position="550"/>
        <end position="599"/>
    </location>
</feature>
<dbReference type="InParanoid" id="B3S250"/>
<feature type="compositionally biased region" description="Low complexity" evidence="2">
    <location>
        <begin position="514"/>
        <end position="526"/>
    </location>
</feature>
<comment type="similarity">
    <text evidence="1">Belongs to the SAPAP family.</text>
</comment>
<name>B3S250_TRIAD</name>
<accession>B3S250</accession>